<reference evidence="2" key="1">
    <citation type="submission" date="2023-07" db="EMBL/GenBank/DDBJ databases">
        <title>Brevundimonas soil sp. nov., isolated from the soil of chemical plant.</title>
        <authorList>
            <person name="Wu N."/>
        </authorList>
    </citation>
    <scope>NUCLEOTIDE SEQUENCE</scope>
    <source>
        <strain evidence="2">XZ-24</strain>
    </source>
</reference>
<dbReference type="Proteomes" id="UP001169063">
    <property type="component" value="Unassembled WGS sequence"/>
</dbReference>
<sequence>MHPIPVRWLIGAVMLGLMKPLMFAFMWFPGVNVAAFLLFQLSPLIYAAIYLIAALRRRAPMLRAGLWALLLGLVVWLSGLGVFWLLEMVE</sequence>
<protein>
    <submittedName>
        <fullName evidence="2">Uncharacterized protein</fullName>
    </submittedName>
</protein>
<proteinExistence type="predicted"/>
<feature type="transmembrane region" description="Helical" evidence="1">
    <location>
        <begin position="65"/>
        <end position="86"/>
    </location>
</feature>
<gene>
    <name evidence="2" type="ORF">Q0812_09420</name>
</gene>
<accession>A0ABT8SM59</accession>
<organism evidence="2 3">
    <name type="scientific">Peiella sedimenti</name>
    <dbReference type="NCBI Taxonomy" id="3061083"/>
    <lineage>
        <taxon>Bacteria</taxon>
        <taxon>Pseudomonadati</taxon>
        <taxon>Pseudomonadota</taxon>
        <taxon>Alphaproteobacteria</taxon>
        <taxon>Caulobacterales</taxon>
        <taxon>Caulobacteraceae</taxon>
        <taxon>Peiella</taxon>
    </lineage>
</organism>
<keyword evidence="1" id="KW-1133">Transmembrane helix</keyword>
<keyword evidence="1" id="KW-0472">Membrane</keyword>
<feature type="transmembrane region" description="Helical" evidence="1">
    <location>
        <begin position="34"/>
        <end position="53"/>
    </location>
</feature>
<comment type="caution">
    <text evidence="2">The sequence shown here is derived from an EMBL/GenBank/DDBJ whole genome shotgun (WGS) entry which is preliminary data.</text>
</comment>
<dbReference type="EMBL" id="JAUKTR010000003">
    <property type="protein sequence ID" value="MDO1559646.1"/>
    <property type="molecule type" value="Genomic_DNA"/>
</dbReference>
<evidence type="ECO:0000313" key="2">
    <source>
        <dbReference type="EMBL" id="MDO1559646.1"/>
    </source>
</evidence>
<dbReference type="RefSeq" id="WP_302110068.1">
    <property type="nucleotide sequence ID" value="NZ_JAUKTR010000003.1"/>
</dbReference>
<keyword evidence="1" id="KW-0812">Transmembrane</keyword>
<feature type="transmembrane region" description="Helical" evidence="1">
    <location>
        <begin position="7"/>
        <end position="28"/>
    </location>
</feature>
<name>A0ABT8SM59_9CAUL</name>
<evidence type="ECO:0000256" key="1">
    <source>
        <dbReference type="SAM" id="Phobius"/>
    </source>
</evidence>
<evidence type="ECO:0000313" key="3">
    <source>
        <dbReference type="Proteomes" id="UP001169063"/>
    </source>
</evidence>
<keyword evidence="3" id="KW-1185">Reference proteome</keyword>